<dbReference type="PRINTS" id="PR00344">
    <property type="entry name" value="BCTRLSENSOR"/>
</dbReference>
<evidence type="ECO:0000256" key="8">
    <source>
        <dbReference type="ARBA" id="ARBA00022741"/>
    </source>
</evidence>
<keyword evidence="23" id="KW-1185">Reference proteome</keyword>
<dbReference type="InterPro" id="IPR003661">
    <property type="entry name" value="HisK_dim/P_dom"/>
</dbReference>
<dbReference type="PROSITE" id="PS50110">
    <property type="entry name" value="RESPONSE_REGULATORY"/>
    <property type="match status" value="2"/>
</dbReference>
<dbReference type="EC" id="2.7.13.3" evidence="3"/>
<dbReference type="CDD" id="cd16922">
    <property type="entry name" value="HATPase_EvgS-ArcB-TorS-like"/>
    <property type="match status" value="1"/>
</dbReference>
<dbReference type="InterPro" id="IPR011622">
    <property type="entry name" value="7TMR_DISM_rcpt_extracell_dom2"/>
</dbReference>
<keyword evidence="8" id="KW-0547">Nucleotide-binding</keyword>
<evidence type="ECO:0000256" key="17">
    <source>
        <dbReference type="PROSITE-ProRule" id="PRU00169"/>
    </source>
</evidence>
<dbReference type="Gene3D" id="1.20.120.160">
    <property type="entry name" value="HPT domain"/>
    <property type="match status" value="1"/>
</dbReference>
<comment type="function">
    <text evidence="14">Member of the two-component regulatory system BvgS/BvgA. Phosphorylates BvgA via a four-step phosphorelay in response to environmental signals.</text>
</comment>
<dbReference type="InterPro" id="IPR003594">
    <property type="entry name" value="HATPase_dom"/>
</dbReference>
<dbReference type="PANTHER" id="PTHR45339:SF1">
    <property type="entry name" value="HYBRID SIGNAL TRANSDUCTION HISTIDINE KINASE J"/>
    <property type="match status" value="1"/>
</dbReference>
<dbReference type="Gene3D" id="3.40.50.2300">
    <property type="match status" value="2"/>
</dbReference>
<proteinExistence type="predicted"/>
<dbReference type="CDD" id="cd00082">
    <property type="entry name" value="HisKA"/>
    <property type="match status" value="1"/>
</dbReference>
<dbReference type="AlphaFoldDB" id="A0A7W2ED73"/>
<evidence type="ECO:0000256" key="9">
    <source>
        <dbReference type="ARBA" id="ARBA00022840"/>
    </source>
</evidence>
<feature type="transmembrane region" description="Helical" evidence="18">
    <location>
        <begin position="367"/>
        <end position="386"/>
    </location>
</feature>
<dbReference type="Gene3D" id="1.10.287.130">
    <property type="match status" value="1"/>
</dbReference>
<evidence type="ECO:0000256" key="2">
    <source>
        <dbReference type="ARBA" id="ARBA00004651"/>
    </source>
</evidence>
<dbReference type="Proteomes" id="UP000566711">
    <property type="component" value="Unassembled WGS sequence"/>
</dbReference>
<dbReference type="SMART" id="SM00448">
    <property type="entry name" value="REC"/>
    <property type="match status" value="2"/>
</dbReference>
<dbReference type="SMART" id="SM00388">
    <property type="entry name" value="HisKA"/>
    <property type="match status" value="1"/>
</dbReference>
<feature type="transmembrane region" description="Helical" evidence="18">
    <location>
        <begin position="218"/>
        <end position="239"/>
    </location>
</feature>
<feature type="transmembrane region" description="Helical" evidence="18">
    <location>
        <begin position="336"/>
        <end position="355"/>
    </location>
</feature>
<feature type="domain" description="HPt" evidence="21">
    <location>
        <begin position="1000"/>
        <end position="1093"/>
    </location>
</feature>
<sequence length="1195" mass="127058">MTGAPPYTLPVLRAGHGARARPSPWPPLLPASWRSALLSALLSLLLLLPGASRAAPAALLLDDARGQIDAWPALTVLSDPGGQLDVNGARAAAARFTAPDSAYATLGVHRDVLWLRIPVTVAPGGEGDWILNIDYAALNRVDVYVSANGAIVRHAAMGNLLPRDRAGARGRAPAVALKLAPGAGQELWLRVENTGSMILPIRLSTPGAFHATALNEQMLQGLLIGLSLCLLLYSLAQWINLREPLFGKYALLTAGTTMFSVEFFGLGTQYLWGNQQWMTMHAGGLFALMASCGAYLFVEQALARPGMDRVFSRLMHTGAVLALVSAGAYATDIIGVQTLVAIVSTLGLMPMLLGLPGAFMRARRGDAVGIYFLIGWAVSFMSSVLLSRVINGAVAANFWTMHALQFGNMFDMLVFMRILGLRTKAMQSAMLRAEAATRMKSDFLANMSHEIRTPLNAIIGMSQLAMMAEPSPRLRNYLSKIEGAGQHLLGIINDILDFSKIEAGKLALESVPFALDELLEHLASLTAIKTDDKRVELVFRVERGVPARLVGDPLRVGQILINLTNNAVKFTDRGEIVVAVEVAERKGEQVTLHFSVSDTGIGMNEEQLVRLFQSFSQADGSITRRYGGTGLGLSISKQLVELMGGAIRVHSTPGVGSRFSFTITLGVADPASAPVVAPAEALRQVRVMVVDDSATARDALVEMLASFGVSAHGASSGEESLYLLARAADEGAPYQVVLMDYMMPGWDGVETIRRIHADPRLAAPPAILMVSACTRETVQQQEGPFQLHGFLTKPVGPALLYHSLLQVLRPDLAGAAGNPSGPGMRAPDLARLAGARILLVDDNANNREVAQDFLAMAQVEVDVAMHGGEAVRMVQQRDYDLVLMDIQMQEVDGLTATLQIRALPGLGALPIIAMTAHAMAGDREKSLAAGMNDHVTKPINPELLFRALHKWIDPARLAGRQPPAIPAAAAGDEGDAQAAAPLPPVPGIIWQQALDSVGQQRSRLHKRIVSFLQEYQGGPQVVREALRAGHHTALQSLAHNLKSSAAYLGAAELSAQANAVEQALRSGQHERCAALAQELADTLDTVLAGLAAVAARPPASASRPAIAASVADADAPAPDMPGAAPLIRQLEAFLRHDDARAEDALHALQALPGAARHGALLAAIQQAVDEIEYDGALAPLAELARALNLNVELSA</sequence>
<dbReference type="SMART" id="SM00387">
    <property type="entry name" value="HATPase_c"/>
    <property type="match status" value="1"/>
</dbReference>
<evidence type="ECO:0000256" key="11">
    <source>
        <dbReference type="ARBA" id="ARBA00023012"/>
    </source>
</evidence>
<feature type="modified residue" description="Phosphohistidine" evidence="16">
    <location>
        <position position="1039"/>
    </location>
</feature>
<dbReference type="Pfam" id="PF01627">
    <property type="entry name" value="Hpt"/>
    <property type="match status" value="1"/>
</dbReference>
<dbReference type="GO" id="GO:0005886">
    <property type="term" value="C:plasma membrane"/>
    <property type="evidence" value="ECO:0007669"/>
    <property type="project" value="UniProtKB-SubCell"/>
</dbReference>
<dbReference type="SUPFAM" id="SSF52172">
    <property type="entry name" value="CheY-like"/>
    <property type="match status" value="2"/>
</dbReference>
<organism evidence="22 23">
    <name type="scientific">Rugamonas fusca</name>
    <dbReference type="NCBI Taxonomy" id="2758568"/>
    <lineage>
        <taxon>Bacteria</taxon>
        <taxon>Pseudomonadati</taxon>
        <taxon>Pseudomonadota</taxon>
        <taxon>Betaproteobacteria</taxon>
        <taxon>Burkholderiales</taxon>
        <taxon>Oxalobacteraceae</taxon>
        <taxon>Telluria group</taxon>
        <taxon>Rugamonas</taxon>
    </lineage>
</organism>
<keyword evidence="12" id="KW-0843">Virulence</keyword>
<evidence type="ECO:0000256" key="18">
    <source>
        <dbReference type="SAM" id="Phobius"/>
    </source>
</evidence>
<dbReference type="InterPro" id="IPR036641">
    <property type="entry name" value="HPT_dom_sf"/>
</dbReference>
<dbReference type="EMBL" id="JACEZS010000001">
    <property type="protein sequence ID" value="MBA5603778.1"/>
    <property type="molecule type" value="Genomic_DNA"/>
</dbReference>
<feature type="domain" description="Response regulatory" evidence="20">
    <location>
        <begin position="686"/>
        <end position="808"/>
    </location>
</feature>
<keyword evidence="7" id="KW-0732">Signal</keyword>
<reference evidence="22 23" key="1">
    <citation type="submission" date="2020-07" db="EMBL/GenBank/DDBJ databases">
        <title>Novel species isolated from subtropical streams in China.</title>
        <authorList>
            <person name="Lu H."/>
        </authorList>
    </citation>
    <scope>NUCLEOTIDE SEQUENCE [LARGE SCALE GENOMIC DNA]</scope>
    <source>
        <strain evidence="22 23">FT3S</strain>
    </source>
</reference>
<dbReference type="InterPro" id="IPR036097">
    <property type="entry name" value="HisK_dim/P_sf"/>
</dbReference>
<keyword evidence="11" id="KW-0902">Two-component regulatory system</keyword>
<dbReference type="InterPro" id="IPR011006">
    <property type="entry name" value="CheY-like_superfamily"/>
</dbReference>
<dbReference type="SUPFAM" id="SSF47384">
    <property type="entry name" value="Homodimeric domain of signal transducing histidine kinase"/>
    <property type="match status" value="1"/>
</dbReference>
<evidence type="ECO:0000256" key="5">
    <source>
        <dbReference type="ARBA" id="ARBA00022553"/>
    </source>
</evidence>
<dbReference type="SUPFAM" id="SSF55874">
    <property type="entry name" value="ATPase domain of HSP90 chaperone/DNA topoisomerase II/histidine kinase"/>
    <property type="match status" value="1"/>
</dbReference>
<keyword evidence="9" id="KW-0067">ATP-binding</keyword>
<dbReference type="PROSITE" id="PS50894">
    <property type="entry name" value="HPT"/>
    <property type="match status" value="1"/>
</dbReference>
<feature type="transmembrane region" description="Helical" evidence="18">
    <location>
        <begin position="278"/>
        <end position="298"/>
    </location>
</feature>
<feature type="transmembrane region" description="Helical" evidence="18">
    <location>
        <begin position="310"/>
        <end position="330"/>
    </location>
</feature>
<dbReference type="PANTHER" id="PTHR45339">
    <property type="entry name" value="HYBRID SIGNAL TRANSDUCTION HISTIDINE KINASE J"/>
    <property type="match status" value="1"/>
</dbReference>
<dbReference type="InterPro" id="IPR005467">
    <property type="entry name" value="His_kinase_dom"/>
</dbReference>
<dbReference type="PROSITE" id="PS50109">
    <property type="entry name" value="HIS_KIN"/>
    <property type="match status" value="1"/>
</dbReference>
<feature type="modified residue" description="4-aspartylphosphate" evidence="17">
    <location>
        <position position="740"/>
    </location>
</feature>
<feature type="domain" description="Histidine kinase" evidence="19">
    <location>
        <begin position="446"/>
        <end position="667"/>
    </location>
</feature>
<keyword evidence="4" id="KW-1003">Cell membrane</keyword>
<evidence type="ECO:0000259" key="21">
    <source>
        <dbReference type="PROSITE" id="PS50894"/>
    </source>
</evidence>
<dbReference type="InterPro" id="IPR004358">
    <property type="entry name" value="Sig_transdc_His_kin-like_C"/>
</dbReference>
<dbReference type="GO" id="GO:0005524">
    <property type="term" value="F:ATP binding"/>
    <property type="evidence" value="ECO:0007669"/>
    <property type="project" value="UniProtKB-KW"/>
</dbReference>
<evidence type="ECO:0000259" key="20">
    <source>
        <dbReference type="PROSITE" id="PS50110"/>
    </source>
</evidence>
<comment type="catalytic activity">
    <reaction evidence="1">
        <text>ATP + protein L-histidine = ADP + protein N-phospho-L-histidine.</text>
        <dbReference type="EC" id="2.7.13.3"/>
    </reaction>
</comment>
<dbReference type="FunFam" id="3.30.565.10:FF:000010">
    <property type="entry name" value="Sensor histidine kinase RcsC"/>
    <property type="match status" value="1"/>
</dbReference>
<dbReference type="SUPFAM" id="SSF47226">
    <property type="entry name" value="Histidine-containing phosphotransfer domain, HPT domain"/>
    <property type="match status" value="1"/>
</dbReference>
<comment type="caution">
    <text evidence="22">The sequence shown here is derived from an EMBL/GenBank/DDBJ whole genome shotgun (WGS) entry which is preliminary data.</text>
</comment>
<feature type="domain" description="Response regulatory" evidence="20">
    <location>
        <begin position="836"/>
        <end position="952"/>
    </location>
</feature>
<feature type="modified residue" description="4-aspartylphosphate" evidence="17">
    <location>
        <position position="885"/>
    </location>
</feature>
<dbReference type="Pfam" id="PF07696">
    <property type="entry name" value="7TMR-DISMED2"/>
    <property type="match status" value="1"/>
</dbReference>
<keyword evidence="13 18" id="KW-0472">Membrane</keyword>
<evidence type="ECO:0000256" key="10">
    <source>
        <dbReference type="ARBA" id="ARBA00022989"/>
    </source>
</evidence>
<dbReference type="Pfam" id="PF02518">
    <property type="entry name" value="HATPase_c"/>
    <property type="match status" value="1"/>
</dbReference>
<evidence type="ECO:0000256" key="16">
    <source>
        <dbReference type="PROSITE-ProRule" id="PRU00110"/>
    </source>
</evidence>
<dbReference type="InterPro" id="IPR001789">
    <property type="entry name" value="Sig_transdc_resp-reg_receiver"/>
</dbReference>
<evidence type="ECO:0000256" key="15">
    <source>
        <dbReference type="ARBA" id="ARBA00070152"/>
    </source>
</evidence>
<evidence type="ECO:0000259" key="19">
    <source>
        <dbReference type="PROSITE" id="PS50109"/>
    </source>
</evidence>
<evidence type="ECO:0000256" key="7">
    <source>
        <dbReference type="ARBA" id="ARBA00022729"/>
    </source>
</evidence>
<dbReference type="Pfam" id="PF07695">
    <property type="entry name" value="7TMR-DISM_7TM"/>
    <property type="match status" value="1"/>
</dbReference>
<name>A0A7W2ED73_9BURK</name>
<gene>
    <name evidence="22" type="ORF">H3H36_00180</name>
</gene>
<evidence type="ECO:0000313" key="22">
    <source>
        <dbReference type="EMBL" id="MBA5603778.1"/>
    </source>
</evidence>
<evidence type="ECO:0000313" key="23">
    <source>
        <dbReference type="Proteomes" id="UP000566711"/>
    </source>
</evidence>
<keyword evidence="10 18" id="KW-1133">Transmembrane helix</keyword>
<evidence type="ECO:0000256" key="4">
    <source>
        <dbReference type="ARBA" id="ARBA00022475"/>
    </source>
</evidence>
<dbReference type="Gene3D" id="2.60.40.2380">
    <property type="match status" value="1"/>
</dbReference>
<dbReference type="Pfam" id="PF00512">
    <property type="entry name" value="HisKA"/>
    <property type="match status" value="1"/>
</dbReference>
<evidence type="ECO:0000256" key="13">
    <source>
        <dbReference type="ARBA" id="ARBA00023136"/>
    </source>
</evidence>
<evidence type="ECO:0000256" key="6">
    <source>
        <dbReference type="ARBA" id="ARBA00022692"/>
    </source>
</evidence>
<keyword evidence="5 17" id="KW-0597">Phosphoprotein</keyword>
<evidence type="ECO:0000256" key="14">
    <source>
        <dbReference type="ARBA" id="ARBA00058004"/>
    </source>
</evidence>
<evidence type="ECO:0000256" key="1">
    <source>
        <dbReference type="ARBA" id="ARBA00000085"/>
    </source>
</evidence>
<evidence type="ECO:0000256" key="12">
    <source>
        <dbReference type="ARBA" id="ARBA00023026"/>
    </source>
</evidence>
<dbReference type="Gene3D" id="3.30.565.10">
    <property type="entry name" value="Histidine kinase-like ATPase, C-terminal domain"/>
    <property type="match status" value="1"/>
</dbReference>
<evidence type="ECO:0000256" key="3">
    <source>
        <dbReference type="ARBA" id="ARBA00012438"/>
    </source>
</evidence>
<dbReference type="InterPro" id="IPR036890">
    <property type="entry name" value="HATPase_C_sf"/>
</dbReference>
<dbReference type="InterPro" id="IPR011623">
    <property type="entry name" value="7TMR_DISM_rcpt_extracell_dom1"/>
</dbReference>
<dbReference type="Pfam" id="PF00072">
    <property type="entry name" value="Response_reg"/>
    <property type="match status" value="2"/>
</dbReference>
<accession>A0A7W2ED73</accession>
<protein>
    <recommendedName>
        <fullName evidence="15">Virulence sensor protein BvgS</fullName>
        <ecNumber evidence="3">2.7.13.3</ecNumber>
    </recommendedName>
</protein>
<dbReference type="CDD" id="cd17546">
    <property type="entry name" value="REC_hyHK_CKI1_RcsC-like"/>
    <property type="match status" value="2"/>
</dbReference>
<feature type="transmembrane region" description="Helical" evidence="18">
    <location>
        <begin position="251"/>
        <end position="272"/>
    </location>
</feature>
<keyword evidence="6 18" id="KW-0812">Transmembrane</keyword>
<dbReference type="InterPro" id="IPR008207">
    <property type="entry name" value="Sig_transdc_His_kin_Hpt_dom"/>
</dbReference>
<dbReference type="GO" id="GO:0000155">
    <property type="term" value="F:phosphorelay sensor kinase activity"/>
    <property type="evidence" value="ECO:0007669"/>
    <property type="project" value="InterPro"/>
</dbReference>
<comment type="subcellular location">
    <subcellularLocation>
        <location evidence="2">Cell membrane</location>
        <topology evidence="2">Multi-pass membrane protein</topology>
    </subcellularLocation>
</comment>